<feature type="domain" description="Nucleotidyl transferase" evidence="2">
    <location>
        <begin position="7"/>
        <end position="187"/>
    </location>
</feature>
<reference evidence="3" key="1">
    <citation type="journal article" date="2014" name="Int. J. Syst. Evol. Microbiol.">
        <title>Complete genome sequence of Corynebacterium casei LMG S-19264T (=DSM 44701T), isolated from a smear-ripened cheese.</title>
        <authorList>
            <consortium name="US DOE Joint Genome Institute (JGI-PGF)"/>
            <person name="Walter F."/>
            <person name="Albersmeier A."/>
            <person name="Kalinowski J."/>
            <person name="Ruckert C."/>
        </authorList>
    </citation>
    <scope>NUCLEOTIDE SEQUENCE</scope>
    <source>
        <strain evidence="3">JCM 14719</strain>
    </source>
</reference>
<evidence type="ECO:0000313" key="3">
    <source>
        <dbReference type="EMBL" id="GGK03128.1"/>
    </source>
</evidence>
<dbReference type="GO" id="GO:0004475">
    <property type="term" value="F:mannose-1-phosphate guanylyltransferase (GTP) activity"/>
    <property type="evidence" value="ECO:0007669"/>
    <property type="project" value="TreeGrafter"/>
</dbReference>
<protein>
    <recommendedName>
        <fullName evidence="2">Nucleotidyl transferase domain-containing protein</fullName>
    </recommendedName>
</protein>
<dbReference type="SUPFAM" id="SSF53448">
    <property type="entry name" value="Nucleotide-diphospho-sugar transferases"/>
    <property type="match status" value="1"/>
</dbReference>
<evidence type="ECO:0000259" key="2">
    <source>
        <dbReference type="Pfam" id="PF00483"/>
    </source>
</evidence>
<feature type="region of interest" description="Disordered" evidence="1">
    <location>
        <begin position="198"/>
        <end position="221"/>
    </location>
</feature>
<dbReference type="Pfam" id="PF00483">
    <property type="entry name" value="NTP_transferase"/>
    <property type="match status" value="1"/>
</dbReference>
<dbReference type="Proteomes" id="UP000637720">
    <property type="component" value="Unassembled WGS sequence"/>
</dbReference>
<keyword evidence="4" id="KW-1185">Reference proteome</keyword>
<sequence length="221" mass="24156">MEDVAVLILAGGRGSRFWPLSRPACPKPFLTFFGRRSLLQATYDRAIRAFPTAPVFVVTERRLVPLVRQQLPELPDGRIIAEPVGRDTAPCIGWTVLQIGRRLGGDPVLVTLPSDHYVGDDAAFSAALRDAVRAASTGNRVVTLGVRPTRPETGYGYLIDEAEPEGAAHRVRRFVEKPPLERARRMLRMDCSTRGCANCGASSSQADTSSSPRTAQPFSRI</sequence>
<name>A0A8J3FD67_9BACI</name>
<dbReference type="InterPro" id="IPR005835">
    <property type="entry name" value="NTP_transferase_dom"/>
</dbReference>
<proteinExistence type="predicted"/>
<dbReference type="PANTHER" id="PTHR46390">
    <property type="entry name" value="MANNOSE-1-PHOSPHATE GUANYLYLTRANSFERASE"/>
    <property type="match status" value="1"/>
</dbReference>
<dbReference type="PANTHER" id="PTHR46390:SF1">
    <property type="entry name" value="MANNOSE-1-PHOSPHATE GUANYLYLTRANSFERASE"/>
    <property type="match status" value="1"/>
</dbReference>
<evidence type="ECO:0000313" key="4">
    <source>
        <dbReference type="Proteomes" id="UP000637720"/>
    </source>
</evidence>
<dbReference type="AlphaFoldDB" id="A0A8J3FD67"/>
<feature type="compositionally biased region" description="Polar residues" evidence="1">
    <location>
        <begin position="212"/>
        <end position="221"/>
    </location>
</feature>
<accession>A0A8J3FD67</accession>
<dbReference type="EMBL" id="BMOF01000034">
    <property type="protein sequence ID" value="GGK03128.1"/>
    <property type="molecule type" value="Genomic_DNA"/>
</dbReference>
<reference evidence="3" key="2">
    <citation type="submission" date="2020-09" db="EMBL/GenBank/DDBJ databases">
        <authorList>
            <person name="Sun Q."/>
            <person name="Ohkuma M."/>
        </authorList>
    </citation>
    <scope>NUCLEOTIDE SEQUENCE</scope>
    <source>
        <strain evidence="3">JCM 14719</strain>
    </source>
</reference>
<feature type="compositionally biased region" description="Low complexity" evidence="1">
    <location>
        <begin position="202"/>
        <end position="211"/>
    </location>
</feature>
<dbReference type="GO" id="GO:0009298">
    <property type="term" value="P:GDP-mannose biosynthetic process"/>
    <property type="evidence" value="ECO:0007669"/>
    <property type="project" value="TreeGrafter"/>
</dbReference>
<organism evidence="3 4">
    <name type="scientific">Calditerricola satsumensis</name>
    <dbReference type="NCBI Taxonomy" id="373054"/>
    <lineage>
        <taxon>Bacteria</taxon>
        <taxon>Bacillati</taxon>
        <taxon>Bacillota</taxon>
        <taxon>Bacilli</taxon>
        <taxon>Bacillales</taxon>
        <taxon>Bacillaceae</taxon>
        <taxon>Calditerricola</taxon>
    </lineage>
</organism>
<dbReference type="InterPro" id="IPR029044">
    <property type="entry name" value="Nucleotide-diphossugar_trans"/>
</dbReference>
<gene>
    <name evidence="3" type="ORF">GCM10007043_16510</name>
</gene>
<dbReference type="InterPro" id="IPR051161">
    <property type="entry name" value="Mannose-6P_isomerase_type2"/>
</dbReference>
<comment type="caution">
    <text evidence="3">The sequence shown here is derived from an EMBL/GenBank/DDBJ whole genome shotgun (WGS) entry which is preliminary data.</text>
</comment>
<dbReference type="Gene3D" id="3.90.550.10">
    <property type="entry name" value="Spore Coat Polysaccharide Biosynthesis Protein SpsA, Chain A"/>
    <property type="match status" value="1"/>
</dbReference>
<dbReference type="RefSeq" id="WP_054673103.1">
    <property type="nucleotide sequence ID" value="NZ_BMOF01000034.1"/>
</dbReference>
<evidence type="ECO:0000256" key="1">
    <source>
        <dbReference type="SAM" id="MobiDB-lite"/>
    </source>
</evidence>